<gene>
    <name evidence="2" type="ORF">COW24_01560</name>
</gene>
<reference evidence="2 3" key="1">
    <citation type="submission" date="2017-09" db="EMBL/GenBank/DDBJ databases">
        <title>Depth-based differentiation of microbial function through sediment-hosted aquifers and enrichment of novel symbionts in the deep terrestrial subsurface.</title>
        <authorList>
            <person name="Probst A.J."/>
            <person name="Ladd B."/>
            <person name="Jarett J.K."/>
            <person name="Geller-Mcgrath D.E."/>
            <person name="Sieber C.M."/>
            <person name="Emerson J.B."/>
            <person name="Anantharaman K."/>
            <person name="Thomas B.C."/>
            <person name="Malmstrom R."/>
            <person name="Stieglmeier M."/>
            <person name="Klingl A."/>
            <person name="Woyke T."/>
            <person name="Ryan C.M."/>
            <person name="Banfield J.F."/>
        </authorList>
    </citation>
    <scope>NUCLEOTIDE SEQUENCE [LARGE SCALE GENOMIC DNA]</scope>
    <source>
        <strain evidence="2">CG15_BIG_FIL_POST_REV_8_21_14_020_45_12</strain>
    </source>
</reference>
<keyword evidence="1" id="KW-0812">Transmembrane</keyword>
<comment type="caution">
    <text evidence="2">The sequence shown here is derived from an EMBL/GenBank/DDBJ whole genome shotgun (WGS) entry which is preliminary data.</text>
</comment>
<protein>
    <submittedName>
        <fullName evidence="2">Uncharacterized protein</fullName>
    </submittedName>
</protein>
<feature type="transmembrane region" description="Helical" evidence="1">
    <location>
        <begin position="37"/>
        <end position="60"/>
    </location>
</feature>
<feature type="transmembrane region" description="Helical" evidence="1">
    <location>
        <begin position="7"/>
        <end position="25"/>
    </location>
</feature>
<dbReference type="AlphaFoldDB" id="A0A2M7H4H0"/>
<sequence>MNMAARLLPLLIFIVAIPIVIILFANDSPEVRIGLTHYILIALFLFPVIVAYIIILVVAFHPTAYNFQPHPEDEEKKIDPIHHAAIGLMIALLQDLSNGHVEDSRFYRPELQQMLAYEQQQYRIYFDRGYHFVFQFHNDDHYETHLFSKLSDDEVIIELEGLFDYYFERNGERHRTPHGYDTTEPLLRCPARVRCRLQRLNQTAPWQLAGFSENIRGGQLGLATQ</sequence>
<dbReference type="Proteomes" id="UP000230292">
    <property type="component" value="Unassembled WGS sequence"/>
</dbReference>
<accession>A0A2M7H4H0</accession>
<evidence type="ECO:0000313" key="3">
    <source>
        <dbReference type="Proteomes" id="UP000230292"/>
    </source>
</evidence>
<keyword evidence="1" id="KW-1133">Transmembrane helix</keyword>
<evidence type="ECO:0000313" key="2">
    <source>
        <dbReference type="EMBL" id="PIW37128.1"/>
    </source>
</evidence>
<name>A0A2M7H4H0_9BACT</name>
<evidence type="ECO:0000256" key="1">
    <source>
        <dbReference type="SAM" id="Phobius"/>
    </source>
</evidence>
<dbReference type="EMBL" id="PFGC01000020">
    <property type="protein sequence ID" value="PIW37128.1"/>
    <property type="molecule type" value="Genomic_DNA"/>
</dbReference>
<organism evidence="2 3">
    <name type="scientific">Candidatus Kerfeldbacteria bacterium CG15_BIG_FIL_POST_REV_8_21_14_020_45_12</name>
    <dbReference type="NCBI Taxonomy" id="2014247"/>
    <lineage>
        <taxon>Bacteria</taxon>
        <taxon>Candidatus Kerfeldiibacteriota</taxon>
    </lineage>
</organism>
<keyword evidence="1" id="KW-0472">Membrane</keyword>
<proteinExistence type="predicted"/>